<evidence type="ECO:0000313" key="1">
    <source>
        <dbReference type="EMBL" id="KAI3719311.1"/>
    </source>
</evidence>
<evidence type="ECO:0000313" key="2">
    <source>
        <dbReference type="Proteomes" id="UP001055879"/>
    </source>
</evidence>
<dbReference type="EMBL" id="CM042052">
    <property type="protein sequence ID" value="KAI3719311.1"/>
    <property type="molecule type" value="Genomic_DNA"/>
</dbReference>
<organism evidence="1 2">
    <name type="scientific">Arctium lappa</name>
    <name type="common">Greater burdock</name>
    <name type="synonym">Lappa major</name>
    <dbReference type="NCBI Taxonomy" id="4217"/>
    <lineage>
        <taxon>Eukaryota</taxon>
        <taxon>Viridiplantae</taxon>
        <taxon>Streptophyta</taxon>
        <taxon>Embryophyta</taxon>
        <taxon>Tracheophyta</taxon>
        <taxon>Spermatophyta</taxon>
        <taxon>Magnoliopsida</taxon>
        <taxon>eudicotyledons</taxon>
        <taxon>Gunneridae</taxon>
        <taxon>Pentapetalae</taxon>
        <taxon>asterids</taxon>
        <taxon>campanulids</taxon>
        <taxon>Asterales</taxon>
        <taxon>Asteraceae</taxon>
        <taxon>Carduoideae</taxon>
        <taxon>Cardueae</taxon>
        <taxon>Arctiinae</taxon>
        <taxon>Arctium</taxon>
    </lineage>
</organism>
<reference evidence="1 2" key="2">
    <citation type="journal article" date="2022" name="Mol. Ecol. Resour.">
        <title>The genomes of chicory, endive, great burdock and yacon provide insights into Asteraceae paleo-polyploidization history and plant inulin production.</title>
        <authorList>
            <person name="Fan W."/>
            <person name="Wang S."/>
            <person name="Wang H."/>
            <person name="Wang A."/>
            <person name="Jiang F."/>
            <person name="Liu H."/>
            <person name="Zhao H."/>
            <person name="Xu D."/>
            <person name="Zhang Y."/>
        </authorList>
    </citation>
    <scope>NUCLEOTIDE SEQUENCE [LARGE SCALE GENOMIC DNA]</scope>
    <source>
        <strain evidence="2">cv. Niubang</strain>
    </source>
</reference>
<dbReference type="Proteomes" id="UP001055879">
    <property type="component" value="Linkage Group LG06"/>
</dbReference>
<keyword evidence="2" id="KW-1185">Reference proteome</keyword>
<sequence length="236" mass="26860">MSINLKRPPPITKRRMIWHWSWATNLFDLLKVEHIELVGLYKDIFKCLDDLDDTFRNVTGLINTSISSLASHLANQNTSHTAIQGKQSGPNDDIIEGKKKMNVKEEAAEAKIKKFERKRQAFLNLIASEMTKADSLYLHNILKHILFDEEDRTFNNLVTNELKSRNNELLTSPSKIPKSEVRNFSLDDHSGGTKRKRQREGVNGFCNGVKKAEIVVNRLVNGKEKKDEGDGCEGEV</sequence>
<accession>A0ACB9BC04</accession>
<reference evidence="2" key="1">
    <citation type="journal article" date="2022" name="Mol. Ecol. Resour.">
        <title>The genomes of chicory, endive, great burdock and yacon provide insights into Asteraceae palaeo-polyploidization history and plant inulin production.</title>
        <authorList>
            <person name="Fan W."/>
            <person name="Wang S."/>
            <person name="Wang H."/>
            <person name="Wang A."/>
            <person name="Jiang F."/>
            <person name="Liu H."/>
            <person name="Zhao H."/>
            <person name="Xu D."/>
            <person name="Zhang Y."/>
        </authorList>
    </citation>
    <scope>NUCLEOTIDE SEQUENCE [LARGE SCALE GENOMIC DNA]</scope>
    <source>
        <strain evidence="2">cv. Niubang</strain>
    </source>
</reference>
<protein>
    <submittedName>
        <fullName evidence="1">Uncharacterized protein</fullName>
    </submittedName>
</protein>
<name>A0ACB9BC04_ARCLA</name>
<comment type="caution">
    <text evidence="1">The sequence shown here is derived from an EMBL/GenBank/DDBJ whole genome shotgun (WGS) entry which is preliminary data.</text>
</comment>
<proteinExistence type="predicted"/>
<gene>
    <name evidence="1" type="ORF">L6452_20208</name>
</gene>